<gene>
    <name evidence="2" type="ORF">GCM10025791_35650</name>
</gene>
<dbReference type="SUPFAM" id="SSF53901">
    <property type="entry name" value="Thiolase-like"/>
    <property type="match status" value="2"/>
</dbReference>
<dbReference type="InterPro" id="IPR016039">
    <property type="entry name" value="Thiolase-like"/>
</dbReference>
<dbReference type="PIRSF" id="PIRSF000429">
    <property type="entry name" value="Ac-CoA_Ac_transf"/>
    <property type="match status" value="1"/>
</dbReference>
<organism evidence="2 3">
    <name type="scientific">Halioxenophilus aromaticivorans</name>
    <dbReference type="NCBI Taxonomy" id="1306992"/>
    <lineage>
        <taxon>Bacteria</taxon>
        <taxon>Pseudomonadati</taxon>
        <taxon>Pseudomonadota</taxon>
        <taxon>Gammaproteobacteria</taxon>
        <taxon>Alteromonadales</taxon>
        <taxon>Alteromonadaceae</taxon>
        <taxon>Halioxenophilus</taxon>
    </lineage>
</organism>
<dbReference type="Gene3D" id="3.40.47.10">
    <property type="match status" value="1"/>
</dbReference>
<name>A0AAV3U6X2_9ALTE</name>
<dbReference type="EMBL" id="BAABLX010000029">
    <property type="protein sequence ID" value="GAA4951899.1"/>
    <property type="molecule type" value="Genomic_DNA"/>
</dbReference>
<protein>
    <recommendedName>
        <fullName evidence="1">Thiolase C-terminal domain-containing protein</fullName>
    </recommendedName>
</protein>
<proteinExistence type="predicted"/>
<dbReference type="GO" id="GO:0003988">
    <property type="term" value="F:acetyl-CoA C-acyltransferase activity"/>
    <property type="evidence" value="ECO:0007669"/>
    <property type="project" value="UniProtKB-ARBA"/>
</dbReference>
<dbReference type="Pfam" id="PF22691">
    <property type="entry name" value="Thiolase_C_1"/>
    <property type="match status" value="1"/>
</dbReference>
<reference evidence="3" key="1">
    <citation type="journal article" date="2019" name="Int. J. Syst. Evol. Microbiol.">
        <title>The Global Catalogue of Microorganisms (GCM) 10K type strain sequencing project: providing services to taxonomists for standard genome sequencing and annotation.</title>
        <authorList>
            <consortium name="The Broad Institute Genomics Platform"/>
            <consortium name="The Broad Institute Genome Sequencing Center for Infectious Disease"/>
            <person name="Wu L."/>
            <person name="Ma J."/>
        </authorList>
    </citation>
    <scope>NUCLEOTIDE SEQUENCE [LARGE SCALE GENOMIC DNA]</scope>
    <source>
        <strain evidence="3">JCM 19134</strain>
    </source>
</reference>
<dbReference type="PANTHER" id="PTHR42870:SF1">
    <property type="entry name" value="NON-SPECIFIC LIPID-TRANSFER PROTEIN-LIKE 2"/>
    <property type="match status" value="1"/>
</dbReference>
<dbReference type="InterPro" id="IPR055140">
    <property type="entry name" value="Thiolase_C_2"/>
</dbReference>
<evidence type="ECO:0000313" key="2">
    <source>
        <dbReference type="EMBL" id="GAA4951899.1"/>
    </source>
</evidence>
<dbReference type="Proteomes" id="UP001409585">
    <property type="component" value="Unassembled WGS sequence"/>
</dbReference>
<evidence type="ECO:0000313" key="3">
    <source>
        <dbReference type="Proteomes" id="UP001409585"/>
    </source>
</evidence>
<dbReference type="CDD" id="cd00829">
    <property type="entry name" value="SCP-x_thiolase"/>
    <property type="match status" value="1"/>
</dbReference>
<dbReference type="RefSeq" id="WP_345425617.1">
    <property type="nucleotide sequence ID" value="NZ_AP031496.1"/>
</dbReference>
<comment type="caution">
    <text evidence="2">The sequence shown here is derived from an EMBL/GenBank/DDBJ whole genome shotgun (WGS) entry which is preliminary data.</text>
</comment>
<keyword evidence="3" id="KW-1185">Reference proteome</keyword>
<dbReference type="PANTHER" id="PTHR42870">
    <property type="entry name" value="ACETYL-COA C-ACETYLTRANSFERASE"/>
    <property type="match status" value="1"/>
</dbReference>
<dbReference type="InterPro" id="IPR002155">
    <property type="entry name" value="Thiolase"/>
</dbReference>
<evidence type="ECO:0000259" key="1">
    <source>
        <dbReference type="Pfam" id="PF22691"/>
    </source>
</evidence>
<feature type="domain" description="Thiolase C-terminal" evidence="1">
    <location>
        <begin position="262"/>
        <end position="392"/>
    </location>
</feature>
<sequence>MANTPYLEKDAIISGVGQSQIGRRLPRNGLQLTIDAVKSALDDAGLTPSDIDGVASWPGKLEAQQPGFSPVGITDLKEAMGLQLNWYSAGFEATQMSSIINACMAVATGQARHVICFRTMTEATSMAKGKRSSVIGAGNNRIGGSFQWQIPFNAFSATNWVGLIASRYIKEFGLTREQLAQIPINARRNASLNSRAIYREIITLDDYLAARMISSPLCLYDCDVPIDGSTVIIISHKNTAADLNCTPIRIEAIAGTLKGRDSWDQQTDLTRFNGDATGQRLWSRTDLKAKDVDIAQLYDGFSFLTLLWLEALGFCGKGEAGEFIAGGRRISRDGQLPLNTHGGQIGAGRTHGFGFFYEAVKQMRGQAGEHQLNTQPQIAAIANGGGNIAGAALLVRD</sequence>
<accession>A0AAV3U6X2</accession>
<dbReference type="AlphaFoldDB" id="A0AAV3U6X2"/>